<dbReference type="AlphaFoldDB" id="A0A7Z2ZK60"/>
<protein>
    <submittedName>
        <fullName evidence="1">Uncharacterized protein</fullName>
    </submittedName>
</protein>
<dbReference type="EMBL" id="CP051680">
    <property type="protein sequence ID" value="QJD82881.1"/>
    <property type="molecule type" value="Genomic_DNA"/>
</dbReference>
<dbReference type="Proteomes" id="UP000502248">
    <property type="component" value="Chromosome"/>
</dbReference>
<dbReference type="KEGG" id="cheb:HH215_06590"/>
<sequence>MTNKAEDKAVLEAFEEILLKRSTSYQLFVQRHSESRPSQTYMARVRDRFLRDEIYNQPRYRFIYSLLQPIDQSLDCGCGPQNVTTKESVSN</sequence>
<evidence type="ECO:0000313" key="1">
    <source>
        <dbReference type="EMBL" id="QJD82881.1"/>
    </source>
</evidence>
<gene>
    <name evidence="1" type="ORF">HH215_06590</name>
</gene>
<name>A0A7Z2ZK60_9BACL</name>
<accession>A0A7Z2ZK60</accession>
<dbReference type="RefSeq" id="WP_169279177.1">
    <property type="nucleotide sequence ID" value="NZ_CP051680.1"/>
</dbReference>
<reference evidence="1 2" key="1">
    <citation type="submission" date="2020-04" db="EMBL/GenBank/DDBJ databases">
        <title>Genome sequencing of novel species.</title>
        <authorList>
            <person name="Heo J."/>
            <person name="Kim S.-J."/>
            <person name="Kim J.-S."/>
            <person name="Hong S.-B."/>
            <person name="Kwon S.-W."/>
        </authorList>
    </citation>
    <scope>NUCLEOTIDE SEQUENCE [LARGE SCALE GENOMIC DNA]</scope>
    <source>
        <strain evidence="1 2">MFER-1</strain>
    </source>
</reference>
<keyword evidence="2" id="KW-1185">Reference proteome</keyword>
<evidence type="ECO:0000313" key="2">
    <source>
        <dbReference type="Proteomes" id="UP000502248"/>
    </source>
</evidence>
<organism evidence="1 2">
    <name type="scientific">Cohnella herbarum</name>
    <dbReference type="NCBI Taxonomy" id="2728023"/>
    <lineage>
        <taxon>Bacteria</taxon>
        <taxon>Bacillati</taxon>
        <taxon>Bacillota</taxon>
        <taxon>Bacilli</taxon>
        <taxon>Bacillales</taxon>
        <taxon>Paenibacillaceae</taxon>
        <taxon>Cohnella</taxon>
    </lineage>
</organism>
<proteinExistence type="predicted"/>